<feature type="transmembrane region" description="Helical" evidence="1">
    <location>
        <begin position="29"/>
        <end position="47"/>
    </location>
</feature>
<evidence type="ECO:0008006" key="4">
    <source>
        <dbReference type="Google" id="ProtNLM"/>
    </source>
</evidence>
<keyword evidence="2" id="KW-0614">Plasmid</keyword>
<name>A0A7T7L715_9ACTN</name>
<accession>A0A7T7L715</accession>
<dbReference type="Gene3D" id="1.10.287.910">
    <property type="entry name" value="bacterial mercury transporter, merf"/>
    <property type="match status" value="1"/>
</dbReference>
<dbReference type="EMBL" id="CP066832">
    <property type="protein sequence ID" value="QQM47634.1"/>
    <property type="molecule type" value="Genomic_DNA"/>
</dbReference>
<keyword evidence="3" id="KW-1185">Reference proteome</keyword>
<evidence type="ECO:0000313" key="3">
    <source>
        <dbReference type="Proteomes" id="UP000595636"/>
    </source>
</evidence>
<organism evidence="2 3">
    <name type="scientific">Streptomyces liliifuscus</name>
    <dbReference type="NCBI Taxonomy" id="2797636"/>
    <lineage>
        <taxon>Bacteria</taxon>
        <taxon>Bacillati</taxon>
        <taxon>Actinomycetota</taxon>
        <taxon>Actinomycetes</taxon>
        <taxon>Kitasatosporales</taxon>
        <taxon>Streptomycetaceae</taxon>
        <taxon>Streptomyces</taxon>
    </lineage>
</organism>
<proteinExistence type="predicted"/>
<dbReference type="Proteomes" id="UP000595636">
    <property type="component" value="Plasmid unnamed1"/>
</dbReference>
<geneLocation type="plasmid" evidence="2 3">
    <name>unnamed1</name>
</geneLocation>
<keyword evidence="1" id="KW-1133">Transmembrane helix</keyword>
<evidence type="ECO:0000313" key="2">
    <source>
        <dbReference type="EMBL" id="QQM47634.1"/>
    </source>
</evidence>
<dbReference type="KEGG" id="slf:JEQ17_48395"/>
<reference evidence="2 3" key="1">
    <citation type="submission" date="2020-12" db="EMBL/GenBank/DDBJ databases">
        <title>A novel species.</title>
        <authorList>
            <person name="Li K."/>
        </authorList>
    </citation>
    <scope>NUCLEOTIDE SEQUENCE [LARGE SCALE GENOMIC DNA]</scope>
    <source>
        <strain evidence="2 3">ZYC-3</strain>
        <plasmid evidence="2 3">unnamed1</plasmid>
    </source>
</reference>
<dbReference type="AlphaFoldDB" id="A0A7T7L715"/>
<evidence type="ECO:0000256" key="1">
    <source>
        <dbReference type="SAM" id="Phobius"/>
    </source>
</evidence>
<protein>
    <recommendedName>
        <fullName evidence="4">Mercuric ion transport protein</fullName>
    </recommendedName>
</protein>
<keyword evidence="1" id="KW-0812">Transmembrane</keyword>
<sequence>MACAACCIGPILAFLGGLGVLSAVGALWVPALAAVTVLALGATAWVLHRRRKAAACMTAPGPVDLGLPTPPPADGHGHARLPQ</sequence>
<gene>
    <name evidence="2" type="ORF">JEQ17_48395</name>
</gene>
<keyword evidence="1" id="KW-0472">Membrane</keyword>